<reference evidence="2 3" key="1">
    <citation type="journal article" date="2014" name="Nat. Genet.">
        <title>Genome and transcriptome of the porcine whipworm Trichuris suis.</title>
        <authorList>
            <person name="Jex A.R."/>
            <person name="Nejsum P."/>
            <person name="Schwarz E.M."/>
            <person name="Hu L."/>
            <person name="Young N.D."/>
            <person name="Hall R.S."/>
            <person name="Korhonen P.K."/>
            <person name="Liao S."/>
            <person name="Thamsborg S."/>
            <person name="Xia J."/>
            <person name="Xu P."/>
            <person name="Wang S."/>
            <person name="Scheerlinck J.P."/>
            <person name="Hofmann A."/>
            <person name="Sternberg P.W."/>
            <person name="Wang J."/>
            <person name="Gasser R.B."/>
        </authorList>
    </citation>
    <scope>NUCLEOTIDE SEQUENCE [LARGE SCALE GENOMIC DNA]</scope>
    <source>
        <strain evidence="2">DCEP-RM93M</strain>
    </source>
</reference>
<evidence type="ECO:0000313" key="1">
    <source>
        <dbReference type="EMBL" id="KFD45479.1"/>
    </source>
</evidence>
<dbReference type="Proteomes" id="UP000030764">
    <property type="component" value="Unassembled WGS sequence"/>
</dbReference>
<accession>A0A085LL01</accession>
<proteinExistence type="predicted"/>
<name>A0A085LL01_9BILA</name>
<evidence type="ECO:0000313" key="2">
    <source>
        <dbReference type="EMBL" id="KFD45647.1"/>
    </source>
</evidence>
<dbReference type="EMBL" id="KL363446">
    <property type="protein sequence ID" value="KFD45647.1"/>
    <property type="molecule type" value="Genomic_DNA"/>
</dbReference>
<evidence type="ECO:0000313" key="3">
    <source>
        <dbReference type="Proteomes" id="UP000030764"/>
    </source>
</evidence>
<keyword evidence="3" id="KW-1185">Reference proteome</keyword>
<dbReference type="AlphaFoldDB" id="A0A085LL01"/>
<protein>
    <submittedName>
        <fullName evidence="2">Uncharacterized protein</fullName>
    </submittedName>
</protein>
<gene>
    <name evidence="2" type="ORF">M513_13471</name>
    <name evidence="1" type="ORF">M513_13641</name>
</gene>
<dbReference type="EMBL" id="KL363481">
    <property type="protein sequence ID" value="KFD45479.1"/>
    <property type="molecule type" value="Genomic_DNA"/>
</dbReference>
<organism evidence="2 3">
    <name type="scientific">Trichuris suis</name>
    <name type="common">pig whipworm</name>
    <dbReference type="NCBI Taxonomy" id="68888"/>
    <lineage>
        <taxon>Eukaryota</taxon>
        <taxon>Metazoa</taxon>
        <taxon>Ecdysozoa</taxon>
        <taxon>Nematoda</taxon>
        <taxon>Enoplea</taxon>
        <taxon>Dorylaimia</taxon>
        <taxon>Trichinellida</taxon>
        <taxon>Trichuridae</taxon>
        <taxon>Trichuris</taxon>
    </lineage>
</organism>
<sequence>MSACLLLPLQPGRLTMMAFGLLRHNRLFVVLYLHAAAVASCEPLLLLLLPSSTSLHSSSMPTARIGIEIPKNPLRNLARNMTSFLPSRFQSFKEKKKSSNVSTTAELKLEQSLNRSEQTRLTCYYYHFWPHLMRNRDKQPAMGVAQAFNSSRLGKAQ</sequence>